<dbReference type="OrthoDB" id="3034157at2759"/>
<dbReference type="EMBL" id="GL883126">
    <property type="protein sequence ID" value="EGG03126.1"/>
    <property type="molecule type" value="Genomic_DNA"/>
</dbReference>
<gene>
    <name evidence="2" type="ORF">MELLADRAFT_90456</name>
</gene>
<organism evidence="3">
    <name type="scientific">Melampsora larici-populina (strain 98AG31 / pathotype 3-4-7)</name>
    <name type="common">Poplar leaf rust fungus</name>
    <dbReference type="NCBI Taxonomy" id="747676"/>
    <lineage>
        <taxon>Eukaryota</taxon>
        <taxon>Fungi</taxon>
        <taxon>Dikarya</taxon>
        <taxon>Basidiomycota</taxon>
        <taxon>Pucciniomycotina</taxon>
        <taxon>Pucciniomycetes</taxon>
        <taxon>Pucciniales</taxon>
        <taxon>Melampsoraceae</taxon>
        <taxon>Melampsora</taxon>
    </lineage>
</organism>
<feature type="region of interest" description="Disordered" evidence="1">
    <location>
        <begin position="32"/>
        <end position="55"/>
    </location>
</feature>
<reference evidence="3" key="1">
    <citation type="journal article" date="2011" name="Proc. Natl. Acad. Sci. U.S.A.">
        <title>Obligate biotrophy features unraveled by the genomic analysis of rust fungi.</title>
        <authorList>
            <person name="Duplessis S."/>
            <person name="Cuomo C.A."/>
            <person name="Lin Y.-C."/>
            <person name="Aerts A."/>
            <person name="Tisserant E."/>
            <person name="Veneault-Fourrey C."/>
            <person name="Joly D.L."/>
            <person name="Hacquard S."/>
            <person name="Amselem J."/>
            <person name="Cantarel B.L."/>
            <person name="Chiu R."/>
            <person name="Coutinho P.M."/>
            <person name="Feau N."/>
            <person name="Field M."/>
            <person name="Frey P."/>
            <person name="Gelhaye E."/>
            <person name="Goldberg J."/>
            <person name="Grabherr M.G."/>
            <person name="Kodira C.D."/>
            <person name="Kohler A."/>
            <person name="Kuees U."/>
            <person name="Lindquist E.A."/>
            <person name="Lucas S.M."/>
            <person name="Mago R."/>
            <person name="Mauceli E."/>
            <person name="Morin E."/>
            <person name="Murat C."/>
            <person name="Pangilinan J.L."/>
            <person name="Park R."/>
            <person name="Pearson M."/>
            <person name="Quesneville H."/>
            <person name="Rouhier N."/>
            <person name="Sakthikumar S."/>
            <person name="Salamov A.A."/>
            <person name="Schmutz J."/>
            <person name="Selles B."/>
            <person name="Shapiro H."/>
            <person name="Tanguay P."/>
            <person name="Tuskan G.A."/>
            <person name="Henrissat B."/>
            <person name="Van de Peer Y."/>
            <person name="Rouze P."/>
            <person name="Ellis J.G."/>
            <person name="Dodds P.N."/>
            <person name="Schein J.E."/>
            <person name="Zhong S."/>
            <person name="Hamelin R.C."/>
            <person name="Grigoriev I.V."/>
            <person name="Szabo L.J."/>
            <person name="Martin F."/>
        </authorList>
    </citation>
    <scope>NUCLEOTIDE SEQUENCE [LARGE SCALE GENOMIC DNA]</scope>
    <source>
        <strain evidence="3">98AG31 / pathotype 3-4-7</strain>
    </source>
</reference>
<dbReference type="RefSeq" id="XP_007413586.1">
    <property type="nucleotide sequence ID" value="XM_007413524.1"/>
</dbReference>
<accession>F4RX08</accession>
<proteinExistence type="predicted"/>
<dbReference type="STRING" id="747676.F4RX08"/>
<name>F4RX08_MELLP</name>
<evidence type="ECO:0000256" key="1">
    <source>
        <dbReference type="SAM" id="MobiDB-lite"/>
    </source>
</evidence>
<dbReference type="HOGENOM" id="CLU_1563198_0_0_1"/>
<sequence length="171" mass="19366">MLNCPVSNRPADPTVHQDWNTAKLIGLDNVQQADEGDREHDQAREGDALPKTKGSRVCLSRKRTHNDQLAVALCGVVLARETFYNAESEFLLHTFPNQMPQVCFYDNACRLVEHIYHSGAHHKAFADTVIPVNPFHFRSHKDSAKFYGSSTHQQLRRPMSGTEGLPQWLET</sequence>
<dbReference type="KEGG" id="mlr:MELLADRAFT_90456"/>
<protein>
    <submittedName>
        <fullName evidence="2">Uncharacterized protein</fullName>
    </submittedName>
</protein>
<feature type="region of interest" description="Disordered" evidence="1">
    <location>
        <begin position="151"/>
        <end position="171"/>
    </location>
</feature>
<dbReference type="InParanoid" id="F4RX08"/>
<evidence type="ECO:0000313" key="2">
    <source>
        <dbReference type="EMBL" id="EGG03126.1"/>
    </source>
</evidence>
<dbReference type="Proteomes" id="UP000001072">
    <property type="component" value="Unassembled WGS sequence"/>
</dbReference>
<dbReference type="GeneID" id="18935570"/>
<feature type="compositionally biased region" description="Basic and acidic residues" evidence="1">
    <location>
        <begin position="35"/>
        <end position="50"/>
    </location>
</feature>
<keyword evidence="3" id="KW-1185">Reference proteome</keyword>
<evidence type="ECO:0000313" key="3">
    <source>
        <dbReference type="Proteomes" id="UP000001072"/>
    </source>
</evidence>
<dbReference type="AlphaFoldDB" id="F4RX08"/>
<dbReference type="VEuPathDB" id="FungiDB:MELLADRAFT_90456"/>